<dbReference type="SUPFAM" id="SSF69572">
    <property type="entry name" value="Activating enzymes of the ubiquitin-like proteins"/>
    <property type="match status" value="1"/>
</dbReference>
<dbReference type="AlphaFoldDB" id="A0A176K100"/>
<evidence type="ECO:0000313" key="2">
    <source>
        <dbReference type="EMBL" id="OAA30695.1"/>
    </source>
</evidence>
<dbReference type="GO" id="GO:0005737">
    <property type="term" value="C:cytoplasm"/>
    <property type="evidence" value="ECO:0007669"/>
    <property type="project" value="TreeGrafter"/>
</dbReference>
<evidence type="ECO:0000313" key="3">
    <source>
        <dbReference type="Proteomes" id="UP000077339"/>
    </source>
</evidence>
<dbReference type="InterPro" id="IPR045886">
    <property type="entry name" value="ThiF/MoeB/HesA"/>
</dbReference>
<dbReference type="GO" id="GO:0004792">
    <property type="term" value="F:thiosulfate-cyanide sulfurtransferase activity"/>
    <property type="evidence" value="ECO:0007669"/>
    <property type="project" value="TreeGrafter"/>
</dbReference>
<comment type="caution">
    <text evidence="2">The sequence shown here is derived from an EMBL/GenBank/DDBJ whole genome shotgun (WGS) entry which is preliminary data.</text>
</comment>
<dbReference type="STRING" id="1453497.AT15_09710"/>
<dbReference type="GO" id="GO:0016779">
    <property type="term" value="F:nucleotidyltransferase activity"/>
    <property type="evidence" value="ECO:0007669"/>
    <property type="project" value="TreeGrafter"/>
</dbReference>
<protein>
    <recommendedName>
        <fullName evidence="1">THIF-type NAD/FAD binding fold domain-containing protein</fullName>
    </recommendedName>
</protein>
<gene>
    <name evidence="2" type="ORF">AT15_09710</name>
</gene>
<dbReference type="PANTHER" id="PTHR10953:SF102">
    <property type="entry name" value="ADENYLYLTRANSFERASE AND SULFURTRANSFERASE MOCS3"/>
    <property type="match status" value="1"/>
</dbReference>
<feature type="domain" description="THIF-type NAD/FAD binding fold" evidence="1">
    <location>
        <begin position="149"/>
        <end position="354"/>
    </location>
</feature>
<dbReference type="PATRIC" id="fig|1453497.3.peg.1924"/>
<keyword evidence="3" id="KW-1185">Reference proteome</keyword>
<proteinExistence type="predicted"/>
<dbReference type="Gene3D" id="3.40.50.720">
    <property type="entry name" value="NAD(P)-binding Rossmann-like Domain"/>
    <property type="match status" value="1"/>
</dbReference>
<reference evidence="2 3" key="1">
    <citation type="submission" date="2014-02" db="EMBL/GenBank/DDBJ databases">
        <title>Kosmotoga genome sequencing.</title>
        <authorList>
            <person name="Pollo S.M."/>
            <person name="Charchuk R."/>
            <person name="Nesbo C.L."/>
        </authorList>
    </citation>
    <scope>NUCLEOTIDE SEQUENCE [LARGE SCALE GENOMIC DNA]</scope>
    <source>
        <strain evidence="2 3">S304</strain>
    </source>
</reference>
<sequence>MKEKVAKAYFERQLLVEGVTPELQRKLSQFPLGCPHTESEREIAGLLFRLGFTSVSSCFDSRKIRDLKEIFPFMEVKKEPGMIFGTTENDLKVEYGETIKVLIPENLSRLFIPVVVSLIFLSVMQEKSSSVPLKSIQLPVSLKPFPYKKKALVVGAGGLGSPAIETLLRNGLENIVVVEHDTISISNIHRQFFYSSKDVGKPKSEVLRNLLSKRDNLSLKIYDEPFKPEILKREFPDIVIACVDNYDARYQINDACYREKIPFIDAGVEGFSGYVMAHRQIDACYRCFVGNDRKDINALKPILPFTSYFGGLLQAAYATHILRNPNIPLKGFWFDLKSLTFTEFNVDKRPDCPVCVTSNRAR</sequence>
<dbReference type="RefSeq" id="WP_068347267.1">
    <property type="nucleotide sequence ID" value="NZ_JFHK01000007.1"/>
</dbReference>
<dbReference type="EMBL" id="JFHK01000007">
    <property type="protein sequence ID" value="OAA30695.1"/>
    <property type="molecule type" value="Genomic_DNA"/>
</dbReference>
<dbReference type="OrthoDB" id="9804286at2"/>
<organism evidence="2 3">
    <name type="scientific">Kosmotoga arenicorallina S304</name>
    <dbReference type="NCBI Taxonomy" id="1453497"/>
    <lineage>
        <taxon>Bacteria</taxon>
        <taxon>Thermotogati</taxon>
        <taxon>Thermotogota</taxon>
        <taxon>Thermotogae</taxon>
        <taxon>Kosmotogales</taxon>
        <taxon>Kosmotogaceae</taxon>
        <taxon>Kosmotoga</taxon>
    </lineage>
</organism>
<dbReference type="PANTHER" id="PTHR10953">
    <property type="entry name" value="UBIQUITIN-ACTIVATING ENZYME E1"/>
    <property type="match status" value="1"/>
</dbReference>
<evidence type="ECO:0000259" key="1">
    <source>
        <dbReference type="Pfam" id="PF00899"/>
    </source>
</evidence>
<dbReference type="GO" id="GO:0008641">
    <property type="term" value="F:ubiquitin-like modifier activating enzyme activity"/>
    <property type="evidence" value="ECO:0007669"/>
    <property type="project" value="InterPro"/>
</dbReference>
<dbReference type="Proteomes" id="UP000077339">
    <property type="component" value="Unassembled WGS sequence"/>
</dbReference>
<accession>A0A176K100</accession>
<dbReference type="GO" id="GO:0032446">
    <property type="term" value="P:protein modification by small protein conjugation"/>
    <property type="evidence" value="ECO:0007669"/>
    <property type="project" value="TreeGrafter"/>
</dbReference>
<dbReference type="InterPro" id="IPR000594">
    <property type="entry name" value="ThiF_NAD_FAD-bd"/>
</dbReference>
<name>A0A176K100_9BACT</name>
<dbReference type="Pfam" id="PF00899">
    <property type="entry name" value="ThiF"/>
    <property type="match status" value="1"/>
</dbReference>
<dbReference type="InterPro" id="IPR035985">
    <property type="entry name" value="Ubiquitin-activating_enz"/>
</dbReference>